<dbReference type="SMART" id="SM00355">
    <property type="entry name" value="ZnF_C2H2"/>
    <property type="match status" value="2"/>
</dbReference>
<evidence type="ECO:0000256" key="4">
    <source>
        <dbReference type="ARBA" id="ARBA00022833"/>
    </source>
</evidence>
<dbReference type="SUPFAM" id="SSF57667">
    <property type="entry name" value="beta-beta-alpha zinc fingers"/>
    <property type="match status" value="1"/>
</dbReference>
<evidence type="ECO:0000256" key="1">
    <source>
        <dbReference type="ARBA" id="ARBA00022723"/>
    </source>
</evidence>
<protein>
    <recommendedName>
        <fullName evidence="6">C2H2-type domain-containing protein</fullName>
    </recommendedName>
</protein>
<keyword evidence="1" id="KW-0479">Metal-binding</keyword>
<keyword evidence="4" id="KW-0862">Zinc</keyword>
<dbReference type="PANTHER" id="PTHR14003">
    <property type="entry name" value="TRANSCRIPTIONAL REPRESSOR PROTEIN YY"/>
    <property type="match status" value="1"/>
</dbReference>
<evidence type="ECO:0000259" key="6">
    <source>
        <dbReference type="PROSITE" id="PS50157"/>
    </source>
</evidence>
<dbReference type="EMBL" id="MCGO01000043">
    <property type="protein sequence ID" value="ORY38681.1"/>
    <property type="molecule type" value="Genomic_DNA"/>
</dbReference>
<keyword evidence="3 5" id="KW-0863">Zinc-finger</keyword>
<dbReference type="PROSITE" id="PS50157">
    <property type="entry name" value="ZINC_FINGER_C2H2_2"/>
    <property type="match status" value="1"/>
</dbReference>
<dbReference type="InterPro" id="IPR013087">
    <property type="entry name" value="Znf_C2H2_type"/>
</dbReference>
<evidence type="ECO:0000256" key="2">
    <source>
        <dbReference type="ARBA" id="ARBA00022737"/>
    </source>
</evidence>
<reference evidence="7 8" key="1">
    <citation type="submission" date="2016-07" db="EMBL/GenBank/DDBJ databases">
        <title>Pervasive Adenine N6-methylation of Active Genes in Fungi.</title>
        <authorList>
            <consortium name="DOE Joint Genome Institute"/>
            <person name="Mondo S.J."/>
            <person name="Dannebaum R.O."/>
            <person name="Kuo R.C."/>
            <person name="Labutti K."/>
            <person name="Haridas S."/>
            <person name="Kuo A."/>
            <person name="Salamov A."/>
            <person name="Ahrendt S.R."/>
            <person name="Lipzen A."/>
            <person name="Sullivan W."/>
            <person name="Andreopoulos W.B."/>
            <person name="Clum A."/>
            <person name="Lindquist E."/>
            <person name="Daum C."/>
            <person name="Ramamoorthy G.K."/>
            <person name="Gryganskyi A."/>
            <person name="Culley D."/>
            <person name="Magnuson J.K."/>
            <person name="James T.Y."/>
            <person name="O'Malley M.A."/>
            <person name="Stajich J.E."/>
            <person name="Spatafora J.W."/>
            <person name="Visel A."/>
            <person name="Grigoriev I.V."/>
        </authorList>
    </citation>
    <scope>NUCLEOTIDE SEQUENCE [LARGE SCALE GENOMIC DNA]</scope>
    <source>
        <strain evidence="7 8">JEL800</strain>
    </source>
</reference>
<dbReference type="STRING" id="329046.A0A1Y2BV93"/>
<evidence type="ECO:0000313" key="8">
    <source>
        <dbReference type="Proteomes" id="UP000193642"/>
    </source>
</evidence>
<evidence type="ECO:0000256" key="5">
    <source>
        <dbReference type="PROSITE-ProRule" id="PRU00042"/>
    </source>
</evidence>
<keyword evidence="8" id="KW-1185">Reference proteome</keyword>
<name>A0A1Y2BV93_9FUNG</name>
<dbReference type="GO" id="GO:0000978">
    <property type="term" value="F:RNA polymerase II cis-regulatory region sequence-specific DNA binding"/>
    <property type="evidence" value="ECO:0007669"/>
    <property type="project" value="TreeGrafter"/>
</dbReference>
<dbReference type="GO" id="GO:0000981">
    <property type="term" value="F:DNA-binding transcription factor activity, RNA polymerase II-specific"/>
    <property type="evidence" value="ECO:0007669"/>
    <property type="project" value="TreeGrafter"/>
</dbReference>
<dbReference type="Gene3D" id="3.30.160.60">
    <property type="entry name" value="Classic Zinc Finger"/>
    <property type="match status" value="1"/>
</dbReference>
<proteinExistence type="predicted"/>
<comment type="caution">
    <text evidence="7">The sequence shown here is derived from an EMBL/GenBank/DDBJ whole genome shotgun (WGS) entry which is preliminary data.</text>
</comment>
<sequence length="277" mass="30949">MGSVTLFPVKPSVSRADKTPKEPTFVPKTQFYLQKDPGNTNCLTTSLLPQHHPRMDYCYFAAQPQQAYVDYSELLTLLSQCSSEPLRHTPDLSKVENGNIIESFLFDDSFTSSATTSPKSTCDTSCTDSDEFNITAPGSLSPQQFFPFPSFQIDPEVSAVKSSTQSPILSQHPLVVGELDAEQDCYSPTTRIRKPKRTATRTTKTIVDPCFDRARDFLCTICGNKFLRKQDMQRHAATHVERQHVCQSNGCGFAFARRDALVRHQKSSRCKGFVASN</sequence>
<dbReference type="InterPro" id="IPR036236">
    <property type="entry name" value="Znf_C2H2_sf"/>
</dbReference>
<evidence type="ECO:0000313" key="7">
    <source>
        <dbReference type="EMBL" id="ORY38681.1"/>
    </source>
</evidence>
<evidence type="ECO:0000256" key="3">
    <source>
        <dbReference type="ARBA" id="ARBA00022771"/>
    </source>
</evidence>
<feature type="domain" description="C2H2-type" evidence="6">
    <location>
        <begin position="217"/>
        <end position="244"/>
    </location>
</feature>
<accession>A0A1Y2BV93</accession>
<organism evidence="7 8">
    <name type="scientific">Rhizoclosmatium globosum</name>
    <dbReference type="NCBI Taxonomy" id="329046"/>
    <lineage>
        <taxon>Eukaryota</taxon>
        <taxon>Fungi</taxon>
        <taxon>Fungi incertae sedis</taxon>
        <taxon>Chytridiomycota</taxon>
        <taxon>Chytridiomycota incertae sedis</taxon>
        <taxon>Chytridiomycetes</taxon>
        <taxon>Chytridiales</taxon>
        <taxon>Chytriomycetaceae</taxon>
        <taxon>Rhizoclosmatium</taxon>
    </lineage>
</organism>
<dbReference type="Proteomes" id="UP000193642">
    <property type="component" value="Unassembled WGS sequence"/>
</dbReference>
<dbReference type="GO" id="GO:0008270">
    <property type="term" value="F:zinc ion binding"/>
    <property type="evidence" value="ECO:0007669"/>
    <property type="project" value="UniProtKB-KW"/>
</dbReference>
<dbReference type="PANTHER" id="PTHR14003:SF19">
    <property type="entry name" value="YY2 TRANSCRIPTION FACTOR"/>
    <property type="match status" value="1"/>
</dbReference>
<dbReference type="AlphaFoldDB" id="A0A1Y2BV93"/>
<dbReference type="GO" id="GO:0005667">
    <property type="term" value="C:transcription regulator complex"/>
    <property type="evidence" value="ECO:0007669"/>
    <property type="project" value="TreeGrafter"/>
</dbReference>
<dbReference type="GO" id="GO:0000785">
    <property type="term" value="C:chromatin"/>
    <property type="evidence" value="ECO:0007669"/>
    <property type="project" value="TreeGrafter"/>
</dbReference>
<keyword evidence="2" id="KW-0677">Repeat</keyword>
<dbReference type="PROSITE" id="PS00028">
    <property type="entry name" value="ZINC_FINGER_C2H2_1"/>
    <property type="match status" value="1"/>
</dbReference>
<dbReference type="GO" id="GO:0031519">
    <property type="term" value="C:PcG protein complex"/>
    <property type="evidence" value="ECO:0007669"/>
    <property type="project" value="TreeGrafter"/>
</dbReference>
<gene>
    <name evidence="7" type="ORF">BCR33DRAFT_769145</name>
</gene>
<dbReference type="OrthoDB" id="8922241at2759"/>